<proteinExistence type="predicted"/>
<dbReference type="AlphaFoldDB" id="A0A498H372"/>
<keyword evidence="1" id="KW-1133">Transmembrane helix</keyword>
<keyword evidence="1" id="KW-0472">Membrane</keyword>
<feature type="transmembrane region" description="Helical" evidence="1">
    <location>
        <begin position="58"/>
        <end position="83"/>
    </location>
</feature>
<evidence type="ECO:0000256" key="1">
    <source>
        <dbReference type="SAM" id="Phobius"/>
    </source>
</evidence>
<keyword evidence="3" id="KW-1185">Reference proteome</keyword>
<dbReference type="OrthoDB" id="107796at2157"/>
<comment type="caution">
    <text evidence="2">The sequence shown here is derived from an EMBL/GenBank/DDBJ whole genome shotgun (WGS) entry which is preliminary data.</text>
</comment>
<accession>A0A498H372</accession>
<feature type="transmembrane region" description="Helical" evidence="1">
    <location>
        <begin position="29"/>
        <end position="52"/>
    </location>
</feature>
<sequence length="87" mass="9132">MIEAIIAIVLAVAIAAAIYFLLKKAMSLVINAVAGLITLYLLNVFHVMSWFGAPDIEINLVSVLVCAFGGLAGALLLVLLHLVGITI</sequence>
<dbReference type="Proteomes" id="UP000290932">
    <property type="component" value="Unassembled WGS sequence"/>
</dbReference>
<dbReference type="InterPro" id="IPR010001">
    <property type="entry name" value="BofA"/>
</dbReference>
<protein>
    <submittedName>
        <fullName evidence="2">SigmaK-factor processing regulatory BofA</fullName>
    </submittedName>
</protein>
<keyword evidence="1" id="KW-0812">Transmembrane</keyword>
<organism evidence="2 3">
    <name type="scientific">Methanoculleus taiwanensis</name>
    <dbReference type="NCBI Taxonomy" id="1550565"/>
    <lineage>
        <taxon>Archaea</taxon>
        <taxon>Methanobacteriati</taxon>
        <taxon>Methanobacteriota</taxon>
        <taxon>Stenosarchaea group</taxon>
        <taxon>Methanomicrobia</taxon>
        <taxon>Methanomicrobiales</taxon>
        <taxon>Methanomicrobiaceae</taxon>
        <taxon>Methanoculleus</taxon>
    </lineage>
</organism>
<feature type="transmembrane region" description="Helical" evidence="1">
    <location>
        <begin position="6"/>
        <end position="22"/>
    </location>
</feature>
<dbReference type="RefSeq" id="WP_128692696.1">
    <property type="nucleotide sequence ID" value="NZ_LHQS01000001.1"/>
</dbReference>
<gene>
    <name evidence="2" type="ORF">ABH15_02030</name>
</gene>
<dbReference type="EMBL" id="LHQS01000001">
    <property type="protein sequence ID" value="RXE56947.1"/>
    <property type="molecule type" value="Genomic_DNA"/>
</dbReference>
<evidence type="ECO:0000313" key="2">
    <source>
        <dbReference type="EMBL" id="RXE56947.1"/>
    </source>
</evidence>
<dbReference type="Pfam" id="PF07441">
    <property type="entry name" value="BofA"/>
    <property type="match status" value="1"/>
</dbReference>
<evidence type="ECO:0000313" key="3">
    <source>
        <dbReference type="Proteomes" id="UP000290932"/>
    </source>
</evidence>
<reference evidence="2 3" key="1">
    <citation type="journal article" date="2015" name="Int. J. Syst. Evol. Microbiol.">
        <title>Methanoculleus taiwanensis sp. nov., a methanogen isolated from deep marine sediment at the deformation front area near Taiwan.</title>
        <authorList>
            <person name="Weng C.Y."/>
            <person name="Chen S.C."/>
            <person name="Lai M.C."/>
            <person name="Wu S.Y."/>
            <person name="Lin S."/>
            <person name="Yang T.F."/>
            <person name="Chen P.C."/>
        </authorList>
    </citation>
    <scope>NUCLEOTIDE SEQUENCE [LARGE SCALE GENOMIC DNA]</scope>
    <source>
        <strain evidence="2 3">CYW4</strain>
    </source>
</reference>
<name>A0A498H372_9EURY</name>